<dbReference type="Proteomes" id="UP000824120">
    <property type="component" value="Chromosome 2"/>
</dbReference>
<proteinExistence type="predicted"/>
<dbReference type="AlphaFoldDB" id="A0A9J6A792"/>
<name>A0A9J6A792_SOLCO</name>
<protein>
    <recommendedName>
        <fullName evidence="4">Transmembrane protein</fullName>
    </recommendedName>
</protein>
<reference evidence="2 3" key="1">
    <citation type="submission" date="2020-09" db="EMBL/GenBank/DDBJ databases">
        <title>De no assembly of potato wild relative species, Solanum commersonii.</title>
        <authorList>
            <person name="Cho K."/>
        </authorList>
    </citation>
    <scope>NUCLEOTIDE SEQUENCE [LARGE SCALE GENOMIC DNA]</scope>
    <source>
        <strain evidence="2">LZ3.2</strain>
        <tissue evidence="2">Leaf</tissue>
    </source>
</reference>
<evidence type="ECO:0000313" key="3">
    <source>
        <dbReference type="Proteomes" id="UP000824120"/>
    </source>
</evidence>
<sequence length="100" mass="11889">MDIDWCTCRNRDVVSECLHQSFLDIIIICFRMLFIETVVTFGLFVEFGVLRLILSAVEMKDPKRVEKGEKLRKFTVSWWLLKISFLKALPEVSWKLIFRC</sequence>
<keyword evidence="1" id="KW-1133">Transmembrane helix</keyword>
<feature type="transmembrane region" description="Helical" evidence="1">
    <location>
        <begin position="25"/>
        <end position="54"/>
    </location>
</feature>
<comment type="caution">
    <text evidence="2">The sequence shown here is derived from an EMBL/GenBank/DDBJ whole genome shotgun (WGS) entry which is preliminary data.</text>
</comment>
<keyword evidence="1" id="KW-0812">Transmembrane</keyword>
<organism evidence="2 3">
    <name type="scientific">Solanum commersonii</name>
    <name type="common">Commerson's wild potato</name>
    <name type="synonym">Commerson's nightshade</name>
    <dbReference type="NCBI Taxonomy" id="4109"/>
    <lineage>
        <taxon>Eukaryota</taxon>
        <taxon>Viridiplantae</taxon>
        <taxon>Streptophyta</taxon>
        <taxon>Embryophyta</taxon>
        <taxon>Tracheophyta</taxon>
        <taxon>Spermatophyta</taxon>
        <taxon>Magnoliopsida</taxon>
        <taxon>eudicotyledons</taxon>
        <taxon>Gunneridae</taxon>
        <taxon>Pentapetalae</taxon>
        <taxon>asterids</taxon>
        <taxon>lamiids</taxon>
        <taxon>Solanales</taxon>
        <taxon>Solanaceae</taxon>
        <taxon>Solanoideae</taxon>
        <taxon>Solaneae</taxon>
        <taxon>Solanum</taxon>
    </lineage>
</organism>
<dbReference type="EMBL" id="JACXVP010000002">
    <property type="protein sequence ID" value="KAG5620248.1"/>
    <property type="molecule type" value="Genomic_DNA"/>
</dbReference>
<keyword evidence="3" id="KW-1185">Reference proteome</keyword>
<evidence type="ECO:0000313" key="2">
    <source>
        <dbReference type="EMBL" id="KAG5620248.1"/>
    </source>
</evidence>
<evidence type="ECO:0000256" key="1">
    <source>
        <dbReference type="SAM" id="Phobius"/>
    </source>
</evidence>
<accession>A0A9J6A792</accession>
<evidence type="ECO:0008006" key="4">
    <source>
        <dbReference type="Google" id="ProtNLM"/>
    </source>
</evidence>
<keyword evidence="1" id="KW-0472">Membrane</keyword>
<gene>
    <name evidence="2" type="ORF">H5410_005466</name>
</gene>